<keyword evidence="7" id="KW-1015">Disulfide bond</keyword>
<protein>
    <submittedName>
        <fullName evidence="9">Tannase and feruloyl esterase alpha/beta hydrolase family</fullName>
    </submittedName>
</protein>
<dbReference type="Gene3D" id="3.40.50.1820">
    <property type="entry name" value="alpha/beta hydrolase"/>
    <property type="match status" value="1"/>
</dbReference>
<name>A0A1K0IJ77_CUPNE</name>
<dbReference type="InterPro" id="IPR011118">
    <property type="entry name" value="Tannase/feruloyl_esterase"/>
</dbReference>
<keyword evidence="4" id="KW-0732">Signal</keyword>
<proteinExistence type="inferred from homology"/>
<dbReference type="AlphaFoldDB" id="A0A1K0IJ77"/>
<evidence type="ECO:0000256" key="8">
    <source>
        <dbReference type="SAM" id="MobiDB-lite"/>
    </source>
</evidence>
<dbReference type="PANTHER" id="PTHR33938">
    <property type="entry name" value="FERULOYL ESTERASE B-RELATED"/>
    <property type="match status" value="1"/>
</dbReference>
<evidence type="ECO:0000256" key="7">
    <source>
        <dbReference type="ARBA" id="ARBA00023157"/>
    </source>
</evidence>
<evidence type="ECO:0000256" key="1">
    <source>
        <dbReference type="ARBA" id="ARBA00006249"/>
    </source>
</evidence>
<accession>A0A1K0IJ77</accession>
<dbReference type="RefSeq" id="WP_340527056.1">
    <property type="nucleotide sequence ID" value="NZ_FMSH01000321.1"/>
</dbReference>
<dbReference type="SUPFAM" id="SSF53474">
    <property type="entry name" value="alpha/beta-Hydrolases"/>
    <property type="match status" value="1"/>
</dbReference>
<keyword evidence="5 9" id="KW-0378">Hydrolase</keyword>
<evidence type="ECO:0000256" key="4">
    <source>
        <dbReference type="ARBA" id="ARBA00022729"/>
    </source>
</evidence>
<comment type="similarity">
    <text evidence="1">Belongs to the tannase family.</text>
</comment>
<evidence type="ECO:0000256" key="5">
    <source>
        <dbReference type="ARBA" id="ARBA00022801"/>
    </source>
</evidence>
<keyword evidence="6" id="KW-0106">Calcium</keyword>
<sequence length="531" mass="56808">MTFARNTFPGLPGRSQKSRQAINPGTLTRSSLILTATAVLLASCGGGDSPPKTAEAACNELLNQDFEGARITRATLAPASGNVPESCVIRGEMPKELAFEVRMPTTWNQRVLFMGGGGFDGAIYQSAYSPGVAESGYATIATNHGHDGEKHPQGSFALDPQLLQDYADGAVPKVLASAKAILRKRYGDAISKSKFVYEGCSGGGRQALIQAQRHPDLFDGIIARAPANAYTGQFLWYQKILKQLAKPGAGLSVGKVQTIAKFSQAQCDELDGLKDNIISRPASCNVDLTALRCTGAESDSCLTDAQLESAKGLYEPTSIAGGRYTWAAFPHVGGETADDSSWQALGGTTYQILGNDYMRYFVAQDPSVDPLSVDPQQYTTRLDYLASLIDATNPDLSKFNARGGKLILFHGTTDWLITLNNTTEYYDKVVASAGGPPAADQFVEYYVLPGNDHCAATPNGGNGPDMVDLVTPMFEWIEKGAKPSSRKIVATRSVEPGTGMQRPLCKYPQYPKYNGTGDPNAETSFTCVSAE</sequence>
<keyword evidence="2" id="KW-0719">Serine esterase</keyword>
<keyword evidence="3" id="KW-0479">Metal-binding</keyword>
<reference evidence="9" key="1">
    <citation type="submission" date="2016-09" db="EMBL/GenBank/DDBJ databases">
        <authorList>
            <person name="Capua I."/>
            <person name="De Benedictis P."/>
            <person name="Joannis T."/>
            <person name="Lombin L.H."/>
            <person name="Cattoli G."/>
        </authorList>
    </citation>
    <scope>NUCLEOTIDE SEQUENCE</scope>
    <source>
        <strain evidence="9">B9</strain>
    </source>
</reference>
<dbReference type="EMBL" id="FMSH01000321">
    <property type="protein sequence ID" value="SCU79075.1"/>
    <property type="molecule type" value="Genomic_DNA"/>
</dbReference>
<dbReference type="GO" id="GO:0046872">
    <property type="term" value="F:metal ion binding"/>
    <property type="evidence" value="ECO:0007669"/>
    <property type="project" value="UniProtKB-KW"/>
</dbReference>
<evidence type="ECO:0000256" key="6">
    <source>
        <dbReference type="ARBA" id="ARBA00022837"/>
    </source>
</evidence>
<gene>
    <name evidence="9" type="primary">tanA</name>
    <name evidence="9" type="ORF">CNECB9_3880017</name>
</gene>
<dbReference type="PANTHER" id="PTHR33938:SF15">
    <property type="entry name" value="FERULOYL ESTERASE B-RELATED"/>
    <property type="match status" value="1"/>
</dbReference>
<dbReference type="Pfam" id="PF07519">
    <property type="entry name" value="Tannase"/>
    <property type="match status" value="1"/>
</dbReference>
<evidence type="ECO:0000256" key="3">
    <source>
        <dbReference type="ARBA" id="ARBA00022723"/>
    </source>
</evidence>
<evidence type="ECO:0000256" key="2">
    <source>
        <dbReference type="ARBA" id="ARBA00022487"/>
    </source>
</evidence>
<organism evidence="9">
    <name type="scientific">Cupriavidus necator</name>
    <name type="common">Alcaligenes eutrophus</name>
    <name type="synonym">Ralstonia eutropha</name>
    <dbReference type="NCBI Taxonomy" id="106590"/>
    <lineage>
        <taxon>Bacteria</taxon>
        <taxon>Pseudomonadati</taxon>
        <taxon>Pseudomonadota</taxon>
        <taxon>Betaproteobacteria</taxon>
        <taxon>Burkholderiales</taxon>
        <taxon>Burkholderiaceae</taxon>
        <taxon>Cupriavidus</taxon>
    </lineage>
</organism>
<evidence type="ECO:0000313" key="9">
    <source>
        <dbReference type="EMBL" id="SCU79075.1"/>
    </source>
</evidence>
<dbReference type="InterPro" id="IPR029058">
    <property type="entry name" value="AB_hydrolase_fold"/>
</dbReference>
<dbReference type="GO" id="GO:0052689">
    <property type="term" value="F:carboxylic ester hydrolase activity"/>
    <property type="evidence" value="ECO:0007669"/>
    <property type="project" value="UniProtKB-KW"/>
</dbReference>
<feature type="region of interest" description="Disordered" evidence="8">
    <location>
        <begin position="1"/>
        <end position="22"/>
    </location>
</feature>